<dbReference type="AlphaFoldDB" id="A0A7X1FBA3"/>
<keyword evidence="4" id="KW-1185">Reference proteome</keyword>
<evidence type="ECO:0000313" key="4">
    <source>
        <dbReference type="Proteomes" id="UP000520156"/>
    </source>
</evidence>
<feature type="domain" description="Thiamine phosphate synthase/TenI" evidence="2">
    <location>
        <begin position="35"/>
        <end position="173"/>
    </location>
</feature>
<protein>
    <submittedName>
        <fullName evidence="3">Thiamine phosphate synthase</fullName>
    </submittedName>
</protein>
<sequence>MPPRQSLRSIPQLWLVSDLRTDAGLEPALRRLPRGAGLVFRHYHLPPAERAARFRQLARLCRHRGLVMVWAGTPAAARRVGADGVYGAAGQLTRGAAMLRLVTVHSLRELGAARRTRADLVLISPVFPTRTHPGAPTLGPLRWLTLARHSPVRPIALGGMTAARARRLPGHGWAAIDGLADHPRRTGKSPGNPKDS</sequence>
<proteinExistence type="predicted"/>
<feature type="region of interest" description="Disordered" evidence="1">
    <location>
        <begin position="175"/>
        <end position="196"/>
    </location>
</feature>
<dbReference type="Pfam" id="PF02581">
    <property type="entry name" value="TMP-TENI"/>
    <property type="match status" value="1"/>
</dbReference>
<dbReference type="InterPro" id="IPR036206">
    <property type="entry name" value="ThiamineP_synth_sf"/>
</dbReference>
<dbReference type="GO" id="GO:0009228">
    <property type="term" value="P:thiamine biosynthetic process"/>
    <property type="evidence" value="ECO:0007669"/>
    <property type="project" value="UniProtKB-KW"/>
</dbReference>
<dbReference type="InterPro" id="IPR022998">
    <property type="entry name" value="ThiamineP_synth_TenI"/>
</dbReference>
<organism evidence="3 4">
    <name type="scientific">Novosphingobium aerophilum</name>
    <dbReference type="NCBI Taxonomy" id="2839843"/>
    <lineage>
        <taxon>Bacteria</taxon>
        <taxon>Pseudomonadati</taxon>
        <taxon>Pseudomonadota</taxon>
        <taxon>Alphaproteobacteria</taxon>
        <taxon>Sphingomonadales</taxon>
        <taxon>Sphingomonadaceae</taxon>
        <taxon>Novosphingobium</taxon>
    </lineage>
</organism>
<gene>
    <name evidence="3" type="ORF">H7F49_18060</name>
</gene>
<dbReference type="CDD" id="cd00564">
    <property type="entry name" value="TMP_TenI"/>
    <property type="match status" value="1"/>
</dbReference>
<dbReference type="RefSeq" id="WP_185684963.1">
    <property type="nucleotide sequence ID" value="NZ_JACLAU010000060.1"/>
</dbReference>
<evidence type="ECO:0000313" key="3">
    <source>
        <dbReference type="EMBL" id="MBC2653589.1"/>
    </source>
</evidence>
<dbReference type="SUPFAM" id="SSF51391">
    <property type="entry name" value="Thiamin phosphate synthase"/>
    <property type="match status" value="1"/>
</dbReference>
<name>A0A7X1FBA3_9SPHN</name>
<dbReference type="Proteomes" id="UP000520156">
    <property type="component" value="Unassembled WGS sequence"/>
</dbReference>
<evidence type="ECO:0000259" key="2">
    <source>
        <dbReference type="Pfam" id="PF02581"/>
    </source>
</evidence>
<dbReference type="InterPro" id="IPR013785">
    <property type="entry name" value="Aldolase_TIM"/>
</dbReference>
<dbReference type="Gene3D" id="3.20.20.70">
    <property type="entry name" value="Aldolase class I"/>
    <property type="match status" value="1"/>
</dbReference>
<dbReference type="EMBL" id="JACLAU010000060">
    <property type="protein sequence ID" value="MBC2653589.1"/>
    <property type="molecule type" value="Genomic_DNA"/>
</dbReference>
<comment type="caution">
    <text evidence="3">The sequence shown here is derived from an EMBL/GenBank/DDBJ whole genome shotgun (WGS) entry which is preliminary data.</text>
</comment>
<reference evidence="3 4" key="1">
    <citation type="submission" date="2020-08" db="EMBL/GenBank/DDBJ databases">
        <title>The genome sequence of Novosphingobium flavum 4Y4.</title>
        <authorList>
            <person name="Liu Y."/>
        </authorList>
    </citation>
    <scope>NUCLEOTIDE SEQUENCE [LARGE SCALE GENOMIC DNA]</scope>
    <source>
        <strain evidence="3 4">4Y4</strain>
    </source>
</reference>
<accession>A0A7X1FBA3</accession>
<evidence type="ECO:0000256" key="1">
    <source>
        <dbReference type="SAM" id="MobiDB-lite"/>
    </source>
</evidence>